<protein>
    <submittedName>
        <fullName evidence="1">Uncharacterized protein</fullName>
    </submittedName>
</protein>
<keyword evidence="2" id="KW-1185">Reference proteome</keyword>
<reference evidence="1 2" key="1">
    <citation type="submission" date="2011-06" db="EMBL/GenBank/DDBJ databases">
        <title>The draft genome of Thiorhodococcus drewsii AZ1.</title>
        <authorList>
            <consortium name="US DOE Joint Genome Institute (JGI-PGF)"/>
            <person name="Lucas S."/>
            <person name="Han J."/>
            <person name="Lapidus A."/>
            <person name="Cheng J.-F."/>
            <person name="Goodwin L."/>
            <person name="Pitluck S."/>
            <person name="Peters L."/>
            <person name="Land M.L."/>
            <person name="Hauser L."/>
            <person name="Vogl K."/>
            <person name="Liu Z."/>
            <person name="Imhoff J."/>
            <person name="Thiel V."/>
            <person name="Frigaard N.-U."/>
            <person name="Bryant D.A."/>
            <person name="Woyke T.J."/>
        </authorList>
    </citation>
    <scope>NUCLEOTIDE SEQUENCE [LARGE SCALE GENOMIC DNA]</scope>
    <source>
        <strain evidence="1 2">AZ1</strain>
    </source>
</reference>
<comment type="caution">
    <text evidence="1">The sequence shown here is derived from an EMBL/GenBank/DDBJ whole genome shotgun (WGS) entry which is preliminary data.</text>
</comment>
<evidence type="ECO:0000313" key="1">
    <source>
        <dbReference type="EMBL" id="EGV27605.1"/>
    </source>
</evidence>
<dbReference type="RefSeq" id="WP_007043298.1">
    <property type="nucleotide sequence ID" value="NZ_AFWT01000081.1"/>
</dbReference>
<accession>G2E8H3</accession>
<dbReference type="Proteomes" id="UP000004200">
    <property type="component" value="Unassembled WGS sequence"/>
</dbReference>
<organism evidence="1 2">
    <name type="scientific">Thiorhodococcus drewsii AZ1</name>
    <dbReference type="NCBI Taxonomy" id="765913"/>
    <lineage>
        <taxon>Bacteria</taxon>
        <taxon>Pseudomonadati</taxon>
        <taxon>Pseudomonadota</taxon>
        <taxon>Gammaproteobacteria</taxon>
        <taxon>Chromatiales</taxon>
        <taxon>Chromatiaceae</taxon>
        <taxon>Thiorhodococcus</taxon>
    </lineage>
</organism>
<dbReference type="AlphaFoldDB" id="G2E8H3"/>
<evidence type="ECO:0000313" key="2">
    <source>
        <dbReference type="Proteomes" id="UP000004200"/>
    </source>
</evidence>
<dbReference type="EMBL" id="AFWT01000081">
    <property type="protein sequence ID" value="EGV27605.1"/>
    <property type="molecule type" value="Genomic_DNA"/>
</dbReference>
<sequence length="132" mass="15417">MDADDAPLEWFGVFHDYMEGLGYSERSREQLGAGIKRWVTGRPYLFHDDPRYRRVEVKVLRQVFGVEVERSAELDDLAQFASVLHVDVDELLAFRHWFHTHAAPVYRKIREAMQSPVCSWDELASRTKGRGH</sequence>
<name>G2E8H3_9GAMM</name>
<gene>
    <name evidence="1" type="ORF">ThidrDRAFT_4587</name>
</gene>
<dbReference type="STRING" id="765913.ThidrDRAFT_4587"/>
<proteinExistence type="predicted"/>